<reference evidence="4" key="1">
    <citation type="journal article" date="2020" name="Nature">
        <title>Giant virus diversity and host interactions through global metagenomics.</title>
        <authorList>
            <person name="Schulz F."/>
            <person name="Roux S."/>
            <person name="Paez-Espino D."/>
            <person name="Jungbluth S."/>
            <person name="Walsh D.A."/>
            <person name="Denef V.J."/>
            <person name="McMahon K.D."/>
            <person name="Konstantinidis K.T."/>
            <person name="Eloe-Fadrosh E.A."/>
            <person name="Kyrpides N.C."/>
            <person name="Woyke T."/>
        </authorList>
    </citation>
    <scope>NUCLEOTIDE SEQUENCE</scope>
    <source>
        <strain evidence="4">GVMAG-M-3300010158-55</strain>
    </source>
</reference>
<dbReference type="InterPro" id="IPR000812">
    <property type="entry name" value="TFIIB"/>
</dbReference>
<dbReference type="PANTHER" id="PTHR11618">
    <property type="entry name" value="TRANSCRIPTION INITIATION FACTOR IIB-RELATED"/>
    <property type="match status" value="1"/>
</dbReference>
<feature type="domain" description="Transcription factor TFIIB cyclin-like" evidence="3">
    <location>
        <begin position="123"/>
        <end position="194"/>
    </location>
</feature>
<keyword evidence="2" id="KW-0804">Transcription</keyword>
<dbReference type="SUPFAM" id="SSF47954">
    <property type="entry name" value="Cyclin-like"/>
    <property type="match status" value="2"/>
</dbReference>
<sequence length="330" mass="37122">MDSILEQFKPTLPYNEISDAESSECCSSCSSHTRMTEDGFMVCSNPVCGTVSIHVIDDAPEWRFYEESSTNPTRCGLPTNPLLPKSSFGCKIGRSGKLSYEMLRISRCNDWLSMPYSEIAKYNAFQYINLMASNAGIPKRIVDEACSYHSQISGHQTFRGLNKDGIIAASIYIACRIENYPRTAKEIARMFHLDSTSATKGCRNAMTIINELEQNKVNTSQIKYTNTTPSSFIPRYASQLHMASNYIKLANFIAMKIEKNNMIPEHTPNSVAAGIIYLISNEFELNISKKDIQLISDISEVTINKCFKTIEHIKSMLIPSNVYAEFKSRT</sequence>
<dbReference type="PRINTS" id="PR00685">
    <property type="entry name" value="TIFACTORIIB"/>
</dbReference>
<dbReference type="InterPro" id="IPR036915">
    <property type="entry name" value="Cyclin-like_sf"/>
</dbReference>
<dbReference type="EMBL" id="MN739096">
    <property type="protein sequence ID" value="QHS88441.1"/>
    <property type="molecule type" value="Genomic_DNA"/>
</dbReference>
<dbReference type="InterPro" id="IPR013150">
    <property type="entry name" value="TFIIB_cyclin"/>
</dbReference>
<evidence type="ECO:0000313" key="4">
    <source>
        <dbReference type="EMBL" id="QHS88441.1"/>
    </source>
</evidence>
<evidence type="ECO:0000259" key="3">
    <source>
        <dbReference type="Pfam" id="PF00382"/>
    </source>
</evidence>
<dbReference type="Gene3D" id="1.10.472.10">
    <property type="entry name" value="Cyclin-like"/>
    <property type="match status" value="1"/>
</dbReference>
<dbReference type="GO" id="GO:0005634">
    <property type="term" value="C:nucleus"/>
    <property type="evidence" value="ECO:0007669"/>
    <property type="project" value="TreeGrafter"/>
</dbReference>
<keyword evidence="1" id="KW-0805">Transcription regulation</keyword>
<name>A0A6C0B9Q0_9ZZZZ</name>
<dbReference type="GO" id="GO:0017025">
    <property type="term" value="F:TBP-class protein binding"/>
    <property type="evidence" value="ECO:0007669"/>
    <property type="project" value="InterPro"/>
</dbReference>
<accession>A0A6C0B9Q0</accession>
<organism evidence="4">
    <name type="scientific">viral metagenome</name>
    <dbReference type="NCBI Taxonomy" id="1070528"/>
    <lineage>
        <taxon>unclassified sequences</taxon>
        <taxon>metagenomes</taxon>
        <taxon>organismal metagenomes</taxon>
    </lineage>
</organism>
<proteinExistence type="predicted"/>
<dbReference type="PANTHER" id="PTHR11618:SF13">
    <property type="entry name" value="TRANSCRIPTION INITIATION FACTOR IIB"/>
    <property type="match status" value="1"/>
</dbReference>
<feature type="domain" description="Transcription factor TFIIB cyclin-like" evidence="3">
    <location>
        <begin position="225"/>
        <end position="311"/>
    </location>
</feature>
<protein>
    <recommendedName>
        <fullName evidence="3">Transcription factor TFIIB cyclin-like domain-containing protein</fullName>
    </recommendedName>
</protein>
<dbReference type="GO" id="GO:0070897">
    <property type="term" value="P:transcription preinitiation complex assembly"/>
    <property type="evidence" value="ECO:0007669"/>
    <property type="project" value="InterPro"/>
</dbReference>
<evidence type="ECO:0000256" key="2">
    <source>
        <dbReference type="ARBA" id="ARBA00023163"/>
    </source>
</evidence>
<dbReference type="Gene3D" id="1.10.472.170">
    <property type="match status" value="1"/>
</dbReference>
<dbReference type="AlphaFoldDB" id="A0A6C0B9Q0"/>
<dbReference type="GO" id="GO:0097550">
    <property type="term" value="C:transcription preinitiation complex"/>
    <property type="evidence" value="ECO:0007669"/>
    <property type="project" value="TreeGrafter"/>
</dbReference>
<dbReference type="Pfam" id="PF00382">
    <property type="entry name" value="TFIIB"/>
    <property type="match status" value="2"/>
</dbReference>
<evidence type="ECO:0000256" key="1">
    <source>
        <dbReference type="ARBA" id="ARBA00023015"/>
    </source>
</evidence>